<dbReference type="OrthoDB" id="2522565at2759"/>
<evidence type="ECO:0000256" key="2">
    <source>
        <dbReference type="SAM" id="Phobius"/>
    </source>
</evidence>
<keyword evidence="4" id="KW-1185">Reference proteome</keyword>
<sequence length="509" mass="59001">MAILRAHHKPPPIYRAHPTTTTRTRRVARRQQVISAAIVAWICILLVILCVKIADGSVARWPRLSIKIYKPVEKRPPTEKELDSTEKESRLLISKRNRMGVYNSINTERMGMDILNPTLLELPLGSHHNFLVVARAYHVDARINGTDYRRARQVASFANLTFNHPQHPEIITGNWSRLLVEDFLGPYHHCKHQPKMDKYIGPEDMKLFWTRRAEPLLVFTHQTPDENLCEGMFMVDVRAIVPELDKVLDHHADRLPPVRFKEPVALRRQPPEGHESDPRYQREKNWAPVQSPLSHDDQELMFMVEPSHLFRWNTTGQPVEEIPTQNETAVEAPYPPNAAETWHSDEQTCLHDVMMSNKHVHQSTPMVSLTLCDRGRCEPDANNTILMGMVQRRYDPPGVYSFTWYERRIVVYSATPPYNMMSVSKILSYHGEMDNKYIWTGSMVYWANSTRIPYDRNHGYLDDEIWLSFGIADKSPGWIDVSAKELIKDHYFCQNASQGYRDAVAHNVR</sequence>
<dbReference type="HOGENOM" id="CLU_040944_0_0_1"/>
<organism evidence="3 4">
    <name type="scientific">Hapsidospora chrysogenum (strain ATCC 11550 / CBS 779.69 / DSM 880 / IAM 14645 / JCM 23072 / IMI 49137)</name>
    <name type="common">Acremonium chrysogenum</name>
    <dbReference type="NCBI Taxonomy" id="857340"/>
    <lineage>
        <taxon>Eukaryota</taxon>
        <taxon>Fungi</taxon>
        <taxon>Dikarya</taxon>
        <taxon>Ascomycota</taxon>
        <taxon>Pezizomycotina</taxon>
        <taxon>Sordariomycetes</taxon>
        <taxon>Hypocreomycetidae</taxon>
        <taxon>Hypocreales</taxon>
        <taxon>Bionectriaceae</taxon>
        <taxon>Hapsidospora</taxon>
    </lineage>
</organism>
<comment type="caution">
    <text evidence="3">The sequence shown here is derived from an EMBL/GenBank/DDBJ whole genome shotgun (WGS) entry which is preliminary data.</text>
</comment>
<evidence type="ECO:0000256" key="1">
    <source>
        <dbReference type="SAM" id="MobiDB-lite"/>
    </source>
</evidence>
<evidence type="ECO:0000313" key="3">
    <source>
        <dbReference type="EMBL" id="KFH40542.1"/>
    </source>
</evidence>
<proteinExistence type="predicted"/>
<reference evidence="4" key="1">
    <citation type="journal article" date="2014" name="Genome Announc.">
        <title>Genome sequence and annotation of Acremonium chrysogenum, producer of the beta-lactam antibiotic cephalosporin C.</title>
        <authorList>
            <person name="Terfehr D."/>
            <person name="Dahlmann T.A."/>
            <person name="Specht T."/>
            <person name="Zadra I."/>
            <person name="Kuernsteiner H."/>
            <person name="Kueck U."/>
        </authorList>
    </citation>
    <scope>NUCLEOTIDE SEQUENCE [LARGE SCALE GENOMIC DNA]</scope>
    <source>
        <strain evidence="4">ATCC 11550 / CBS 779.69 / DSM 880 / IAM 14645 / JCM 23072 / IMI 49137</strain>
    </source>
</reference>
<feature type="region of interest" description="Disordered" evidence="1">
    <location>
        <begin position="261"/>
        <end position="282"/>
    </location>
</feature>
<keyword evidence="2" id="KW-0472">Membrane</keyword>
<name>A0A086STW0_HAPC1</name>
<keyword evidence="2" id="KW-1133">Transmembrane helix</keyword>
<keyword evidence="2" id="KW-0812">Transmembrane</keyword>
<dbReference type="Proteomes" id="UP000029964">
    <property type="component" value="Unassembled WGS sequence"/>
</dbReference>
<evidence type="ECO:0000313" key="4">
    <source>
        <dbReference type="Proteomes" id="UP000029964"/>
    </source>
</evidence>
<protein>
    <submittedName>
        <fullName evidence="3">Uncharacterized protein</fullName>
    </submittedName>
</protein>
<feature type="region of interest" description="Disordered" evidence="1">
    <location>
        <begin position="1"/>
        <end position="22"/>
    </location>
</feature>
<accession>A0A086STW0</accession>
<feature type="transmembrane region" description="Helical" evidence="2">
    <location>
        <begin position="33"/>
        <end position="54"/>
    </location>
</feature>
<feature type="compositionally biased region" description="Basic residues" evidence="1">
    <location>
        <begin position="1"/>
        <end position="10"/>
    </location>
</feature>
<dbReference type="AlphaFoldDB" id="A0A086STW0"/>
<dbReference type="EMBL" id="JPKY01000190">
    <property type="protein sequence ID" value="KFH40542.1"/>
    <property type="molecule type" value="Genomic_DNA"/>
</dbReference>
<gene>
    <name evidence="3" type="ORF">ACRE_087570</name>
</gene>